<keyword evidence="3" id="KW-1003">Cell membrane</keyword>
<dbReference type="NCBIfam" id="TIGR00231">
    <property type="entry name" value="small_GTP"/>
    <property type="match status" value="1"/>
</dbReference>
<evidence type="ECO:0000256" key="3">
    <source>
        <dbReference type="ARBA" id="ARBA00022475"/>
    </source>
</evidence>
<comment type="similarity">
    <text evidence="15">Belongs to the TRAFAC class TrmE-Era-EngA-EngB-Septin-like GTPase superfamily. FeoB GTPase (TC 9.A.8) family.</text>
</comment>
<protein>
    <recommendedName>
        <fullName evidence="12 15">Ferrous iron transport protein B</fullName>
    </recommendedName>
</protein>
<dbReference type="OrthoDB" id="9809127at2"/>
<dbReference type="STRING" id="1576369.SAMN05421753_101133"/>
<keyword evidence="8 15" id="KW-0408">Iron</keyword>
<dbReference type="InterPro" id="IPR011642">
    <property type="entry name" value="Gate_dom"/>
</dbReference>
<dbReference type="InterPro" id="IPR011640">
    <property type="entry name" value="Fe2_transport_prot_B_C"/>
</dbReference>
<evidence type="ECO:0000256" key="4">
    <source>
        <dbReference type="ARBA" id="ARBA00022496"/>
    </source>
</evidence>
<feature type="transmembrane region" description="Helical" evidence="15">
    <location>
        <begin position="406"/>
        <end position="427"/>
    </location>
</feature>
<evidence type="ECO:0000256" key="5">
    <source>
        <dbReference type="ARBA" id="ARBA00022692"/>
    </source>
</evidence>
<feature type="binding site" evidence="13">
    <location>
        <begin position="19"/>
        <end position="26"/>
    </location>
    <ligand>
        <name>GTP</name>
        <dbReference type="ChEBI" id="CHEBI:37565"/>
        <label>1</label>
    </ligand>
</feature>
<evidence type="ECO:0000256" key="13">
    <source>
        <dbReference type="PIRSR" id="PIRSR603373-1"/>
    </source>
</evidence>
<gene>
    <name evidence="17" type="ORF">SAMN05421753_101133</name>
</gene>
<feature type="binding site" evidence="13">
    <location>
        <begin position="130"/>
        <end position="133"/>
    </location>
    <ligand>
        <name>GTP</name>
        <dbReference type="ChEBI" id="CHEBI:37565"/>
        <label>1</label>
    </ligand>
</feature>
<feature type="binding site" evidence="14">
    <location>
        <position position="30"/>
    </location>
    <ligand>
        <name>Mg(2+)</name>
        <dbReference type="ChEBI" id="CHEBI:18420"/>
        <label>2</label>
    </ligand>
</feature>
<keyword evidence="10 13" id="KW-0342">GTP-binding</keyword>
<evidence type="ECO:0000256" key="2">
    <source>
        <dbReference type="ARBA" id="ARBA00022448"/>
    </source>
</evidence>
<accession>A0A1I3AYY5</accession>
<dbReference type="CDD" id="cd01879">
    <property type="entry name" value="FeoB"/>
    <property type="match status" value="1"/>
</dbReference>
<evidence type="ECO:0000259" key="16">
    <source>
        <dbReference type="PROSITE" id="PS51711"/>
    </source>
</evidence>
<proteinExistence type="inferred from homology"/>
<keyword evidence="9" id="KW-0406">Ion transport</keyword>
<sequence length="740" mass="80902">MPPVAPLAPTKTLTIALIGNPNTGKSTLFNGLTGGRARIGNFPGVTVEKKVGRFQHGGYEVVVVDLPGTYSLAPRSADEMVSVDVLLGRQTDVGRPDVVVCIVDANNLERNLYLFSQLRDLGLPVLLVLNMSDIAERNGVKIDLSLLQARLNVPAVATAAHHRTGLNEVREAIVQIAKQPVAAPRLFPAAFYDESNRLQSWLAEQGSGDVPEFLRERMLLDVHGEAEHRTSLNLGSPLSQYLAAARQRLLEGGCRIPLVETKVRYDWIRRQLDGVVQRTQPTGNLTRSDRIDRVLTHRVWGLLFFALLMFVIFQAIYTWAGPIMGLVEIGQGWVADLVSASMSPGTFRSLLVDGAIAGVGSVVVFLPQIVLLFAFIAVMEDCGYMARAAFLMDKLMTKVGLSGKSFLPLMSSFACAIPGVMATRVIENRRDRMVTILVAPLMSCSARLPVYLVMVGAFVPAITWLGGAIGLQGLVLFVMQALGAVVAVPIAWLLKKTLFKGETPPFVMELPEYKWPSPRIVLDRVWERAKAFILRAGSLIFCVTVLIWAAGYFPGDHRELQNIESEIEIEQQSLAAEESSPRLEELQQRRKIVSGELIRYSYLGRVGRAIEPAVKPLGWDWRIGVGAIASFPAREVIIATLGTIFSLGGEVDLDDEGQKSALVGALQSATWPDGAPLFTLPVAVSVMVFFALCAQCGATLMVIRRETNSWVWPVFTFVYMTALAYVGALLVYQCGTAILS</sequence>
<feature type="binding site" evidence="14">
    <location>
        <position position="31"/>
    </location>
    <ligand>
        <name>Mg(2+)</name>
        <dbReference type="ChEBI" id="CHEBI:18420"/>
        <label>2</label>
    </ligand>
</feature>
<evidence type="ECO:0000256" key="9">
    <source>
        <dbReference type="ARBA" id="ARBA00023065"/>
    </source>
</evidence>
<dbReference type="EMBL" id="FOQD01000001">
    <property type="protein sequence ID" value="SFH55297.1"/>
    <property type="molecule type" value="Genomic_DNA"/>
</dbReference>
<feature type="binding site" evidence="13">
    <location>
        <begin position="44"/>
        <end position="48"/>
    </location>
    <ligand>
        <name>GTP</name>
        <dbReference type="ChEBI" id="CHEBI:37565"/>
        <label>1</label>
    </ligand>
</feature>
<feature type="domain" description="FeoB-type G" evidence="16">
    <location>
        <begin position="12"/>
        <end position="179"/>
    </location>
</feature>
<dbReference type="RefSeq" id="WP_092047678.1">
    <property type="nucleotide sequence ID" value="NZ_FOQD01000001.1"/>
</dbReference>
<dbReference type="Proteomes" id="UP000199518">
    <property type="component" value="Unassembled WGS sequence"/>
</dbReference>
<evidence type="ECO:0000256" key="14">
    <source>
        <dbReference type="PIRSR" id="PIRSR603373-2"/>
    </source>
</evidence>
<keyword evidence="14" id="KW-0460">Magnesium</keyword>
<dbReference type="PROSITE" id="PS51711">
    <property type="entry name" value="G_FEOB"/>
    <property type="match status" value="1"/>
</dbReference>
<feature type="transmembrane region" description="Helical" evidence="15">
    <location>
        <begin position="710"/>
        <end position="732"/>
    </location>
</feature>
<feature type="transmembrane region" description="Helical" evidence="15">
    <location>
        <begin position="532"/>
        <end position="553"/>
    </location>
</feature>
<organism evidence="17 18">
    <name type="scientific">Planctomicrobium piriforme</name>
    <dbReference type="NCBI Taxonomy" id="1576369"/>
    <lineage>
        <taxon>Bacteria</taxon>
        <taxon>Pseudomonadati</taxon>
        <taxon>Planctomycetota</taxon>
        <taxon>Planctomycetia</taxon>
        <taxon>Planctomycetales</taxon>
        <taxon>Planctomycetaceae</taxon>
        <taxon>Planctomicrobium</taxon>
    </lineage>
</organism>
<comment type="function">
    <text evidence="15">Probable transporter of a GTP-driven Fe(2+) uptake system.</text>
</comment>
<evidence type="ECO:0000256" key="12">
    <source>
        <dbReference type="NCBIfam" id="TIGR00437"/>
    </source>
</evidence>
<dbReference type="GO" id="GO:0005886">
    <property type="term" value="C:plasma membrane"/>
    <property type="evidence" value="ECO:0007669"/>
    <property type="project" value="UniProtKB-SubCell"/>
</dbReference>
<comment type="subcellular location">
    <subcellularLocation>
        <location evidence="15">Cell inner membrane</location>
        <topology evidence="15">Multi-pass membrane protein</topology>
    </subcellularLocation>
    <subcellularLocation>
        <location evidence="1">Cell membrane</location>
        <topology evidence="1">Multi-pass membrane protein</topology>
    </subcellularLocation>
</comment>
<name>A0A1I3AYY5_9PLAN</name>
<dbReference type="PRINTS" id="PR00326">
    <property type="entry name" value="GTP1OBG"/>
</dbReference>
<feature type="transmembrane region" description="Helical" evidence="15">
    <location>
        <begin position="678"/>
        <end position="703"/>
    </location>
</feature>
<keyword evidence="18" id="KW-1185">Reference proteome</keyword>
<keyword evidence="5 15" id="KW-0812">Transmembrane</keyword>
<keyword evidence="2 15" id="KW-0813">Transport</keyword>
<dbReference type="InterPro" id="IPR030389">
    <property type="entry name" value="G_FEOB_dom"/>
</dbReference>
<dbReference type="AlphaFoldDB" id="A0A1I3AYY5"/>
<feature type="binding site" evidence="14">
    <location>
        <position position="34"/>
    </location>
    <ligand>
        <name>Mg(2+)</name>
        <dbReference type="ChEBI" id="CHEBI:18420"/>
        <label>2</label>
    </ligand>
</feature>
<keyword evidence="14" id="KW-0479">Metal-binding</keyword>
<evidence type="ECO:0000256" key="11">
    <source>
        <dbReference type="ARBA" id="ARBA00023136"/>
    </source>
</evidence>
<feature type="transmembrane region" description="Helical" evidence="15">
    <location>
        <begin position="473"/>
        <end position="494"/>
    </location>
</feature>
<dbReference type="InterPro" id="IPR050860">
    <property type="entry name" value="FeoB_GTPase"/>
</dbReference>
<dbReference type="Gene3D" id="3.40.50.300">
    <property type="entry name" value="P-loop containing nucleotide triphosphate hydrolases"/>
    <property type="match status" value="1"/>
</dbReference>
<evidence type="ECO:0000256" key="10">
    <source>
        <dbReference type="ARBA" id="ARBA00023134"/>
    </source>
</evidence>
<evidence type="ECO:0000256" key="6">
    <source>
        <dbReference type="ARBA" id="ARBA00022741"/>
    </source>
</evidence>
<dbReference type="InterPro" id="IPR027417">
    <property type="entry name" value="P-loop_NTPase"/>
</dbReference>
<dbReference type="InterPro" id="IPR006073">
    <property type="entry name" value="GTP-bd"/>
</dbReference>
<dbReference type="NCBIfam" id="TIGR00437">
    <property type="entry name" value="feoB"/>
    <property type="match status" value="1"/>
</dbReference>
<dbReference type="Pfam" id="PF07670">
    <property type="entry name" value="Gate"/>
    <property type="match status" value="2"/>
</dbReference>
<dbReference type="GO" id="GO:0046872">
    <property type="term" value="F:metal ion binding"/>
    <property type="evidence" value="ECO:0007669"/>
    <property type="project" value="UniProtKB-KW"/>
</dbReference>
<feature type="transmembrane region" description="Helical" evidence="15">
    <location>
        <begin position="448"/>
        <end position="467"/>
    </location>
</feature>
<feature type="binding site" evidence="14">
    <location>
        <position position="33"/>
    </location>
    <ligand>
        <name>Mg(2+)</name>
        <dbReference type="ChEBI" id="CHEBI:18420"/>
        <label>2</label>
    </ligand>
</feature>
<dbReference type="PANTHER" id="PTHR43185">
    <property type="entry name" value="FERROUS IRON TRANSPORT PROTEIN B"/>
    <property type="match status" value="1"/>
</dbReference>
<evidence type="ECO:0000313" key="18">
    <source>
        <dbReference type="Proteomes" id="UP000199518"/>
    </source>
</evidence>
<dbReference type="Pfam" id="PF02421">
    <property type="entry name" value="FeoB_N"/>
    <property type="match status" value="1"/>
</dbReference>
<keyword evidence="7 15" id="KW-1133">Transmembrane helix</keyword>
<dbReference type="InterPro" id="IPR003373">
    <property type="entry name" value="Fe2_transport_prot-B"/>
</dbReference>
<evidence type="ECO:0000256" key="7">
    <source>
        <dbReference type="ARBA" id="ARBA00022989"/>
    </source>
</evidence>
<evidence type="ECO:0000256" key="15">
    <source>
        <dbReference type="RuleBase" id="RU362098"/>
    </source>
</evidence>
<reference evidence="18" key="1">
    <citation type="submission" date="2016-10" db="EMBL/GenBank/DDBJ databases">
        <authorList>
            <person name="Varghese N."/>
            <person name="Submissions S."/>
        </authorList>
    </citation>
    <scope>NUCLEOTIDE SEQUENCE [LARGE SCALE GENOMIC DNA]</scope>
    <source>
        <strain evidence="18">DSM 26348</strain>
    </source>
</reference>
<dbReference type="PANTHER" id="PTHR43185:SF1">
    <property type="entry name" value="FE(2+) TRANSPORTER FEOB"/>
    <property type="match status" value="1"/>
</dbReference>
<dbReference type="GO" id="GO:0015093">
    <property type="term" value="F:ferrous iron transmembrane transporter activity"/>
    <property type="evidence" value="ECO:0007669"/>
    <property type="project" value="UniProtKB-UniRule"/>
</dbReference>
<feature type="transmembrane region" description="Helical" evidence="15">
    <location>
        <begin position="299"/>
        <end position="317"/>
    </location>
</feature>
<evidence type="ECO:0000313" key="17">
    <source>
        <dbReference type="EMBL" id="SFH55297.1"/>
    </source>
</evidence>
<dbReference type="Pfam" id="PF07664">
    <property type="entry name" value="FeoB_C"/>
    <property type="match status" value="1"/>
</dbReference>
<feature type="transmembrane region" description="Helical" evidence="15">
    <location>
        <begin position="354"/>
        <end position="378"/>
    </location>
</feature>
<dbReference type="InterPro" id="IPR005225">
    <property type="entry name" value="Small_GTP-bd"/>
</dbReference>
<evidence type="ECO:0000256" key="8">
    <source>
        <dbReference type="ARBA" id="ARBA00023004"/>
    </source>
</evidence>
<keyword evidence="11 15" id="KW-0472">Membrane</keyword>
<feature type="binding site" evidence="13">
    <location>
        <begin position="65"/>
        <end position="68"/>
    </location>
    <ligand>
        <name>GTP</name>
        <dbReference type="ChEBI" id="CHEBI:37565"/>
        <label>1</label>
    </ligand>
</feature>
<keyword evidence="6 13" id="KW-0547">Nucleotide-binding</keyword>
<dbReference type="GO" id="GO:0005525">
    <property type="term" value="F:GTP binding"/>
    <property type="evidence" value="ECO:0007669"/>
    <property type="project" value="UniProtKB-KW"/>
</dbReference>
<keyword evidence="4 15" id="KW-0410">Iron transport</keyword>
<dbReference type="SUPFAM" id="SSF52540">
    <property type="entry name" value="P-loop containing nucleoside triphosphate hydrolases"/>
    <property type="match status" value="1"/>
</dbReference>
<evidence type="ECO:0000256" key="1">
    <source>
        <dbReference type="ARBA" id="ARBA00004651"/>
    </source>
</evidence>